<accession>A0A016SLR4</accession>
<feature type="region of interest" description="Disordered" evidence="1">
    <location>
        <begin position="1"/>
        <end position="66"/>
    </location>
</feature>
<dbReference type="EMBL" id="JARK01001543">
    <property type="protein sequence ID" value="EYB91316.1"/>
    <property type="molecule type" value="Genomic_DNA"/>
</dbReference>
<reference evidence="3" key="1">
    <citation type="journal article" date="2015" name="Nat. Genet.">
        <title>The genome and transcriptome of the zoonotic hookworm Ancylostoma ceylanicum identify infection-specific gene families.</title>
        <authorList>
            <person name="Schwarz E.M."/>
            <person name="Hu Y."/>
            <person name="Antoshechkin I."/>
            <person name="Miller M.M."/>
            <person name="Sternberg P.W."/>
            <person name="Aroian R.V."/>
        </authorList>
    </citation>
    <scope>NUCLEOTIDE SEQUENCE</scope>
    <source>
        <strain evidence="3">HY135</strain>
    </source>
</reference>
<dbReference type="AlphaFoldDB" id="A0A016SLR4"/>
<feature type="compositionally biased region" description="Basic residues" evidence="1">
    <location>
        <begin position="19"/>
        <end position="29"/>
    </location>
</feature>
<organism evidence="2 3">
    <name type="scientific">Ancylostoma ceylanicum</name>
    <dbReference type="NCBI Taxonomy" id="53326"/>
    <lineage>
        <taxon>Eukaryota</taxon>
        <taxon>Metazoa</taxon>
        <taxon>Ecdysozoa</taxon>
        <taxon>Nematoda</taxon>
        <taxon>Chromadorea</taxon>
        <taxon>Rhabditida</taxon>
        <taxon>Rhabditina</taxon>
        <taxon>Rhabditomorpha</taxon>
        <taxon>Strongyloidea</taxon>
        <taxon>Ancylostomatidae</taxon>
        <taxon>Ancylostomatinae</taxon>
        <taxon>Ancylostoma</taxon>
    </lineage>
</organism>
<sequence>MKAVEQEGPIPLDSSRQKTSAKVRSKHPHQPAMMPLSPRPGSWEPAGTTAHGYTGHRRGTGTLSTS</sequence>
<keyword evidence="3" id="KW-1185">Reference proteome</keyword>
<evidence type="ECO:0000313" key="3">
    <source>
        <dbReference type="Proteomes" id="UP000024635"/>
    </source>
</evidence>
<proteinExistence type="predicted"/>
<comment type="caution">
    <text evidence="2">The sequence shown here is derived from an EMBL/GenBank/DDBJ whole genome shotgun (WGS) entry which is preliminary data.</text>
</comment>
<dbReference type="Proteomes" id="UP000024635">
    <property type="component" value="Unassembled WGS sequence"/>
</dbReference>
<evidence type="ECO:0000313" key="2">
    <source>
        <dbReference type="EMBL" id="EYB91316.1"/>
    </source>
</evidence>
<name>A0A016SLR4_9BILA</name>
<protein>
    <submittedName>
        <fullName evidence="2">Uncharacterized protein</fullName>
    </submittedName>
</protein>
<evidence type="ECO:0000256" key="1">
    <source>
        <dbReference type="SAM" id="MobiDB-lite"/>
    </source>
</evidence>
<gene>
    <name evidence="2" type="primary">Acey_s0207.g2021</name>
    <name evidence="2" type="ORF">Y032_0207g2021</name>
</gene>